<sequence length="98" mass="10350">MLLAERRATFALLYGHADEPEDWLRTGEALSAGWLTATAAGVSVLPLSAVVEVVATRQAAQIMIGCVGCPCPLLHLGRAAAAQLDPRRLPTAQTIDRS</sequence>
<dbReference type="RefSeq" id="WP_261961457.1">
    <property type="nucleotide sequence ID" value="NZ_BAAAXA010000001.1"/>
</dbReference>
<dbReference type="AlphaFoldDB" id="A0A9W6NNJ4"/>
<reference evidence="1" key="2">
    <citation type="submission" date="2023-01" db="EMBL/GenBank/DDBJ databases">
        <authorList>
            <person name="Sun Q."/>
            <person name="Evtushenko L."/>
        </authorList>
    </citation>
    <scope>NUCLEOTIDE SEQUENCE</scope>
    <source>
        <strain evidence="1">VKM Ac-1321</strain>
    </source>
</reference>
<name>A0A9W6NNJ4_9ACTN</name>
<keyword evidence="2" id="KW-1185">Reference proteome</keyword>
<reference evidence="1" key="1">
    <citation type="journal article" date="2014" name="Int. J. Syst. Evol. Microbiol.">
        <title>Complete genome sequence of Corynebacterium casei LMG S-19264T (=DSM 44701T), isolated from a smear-ripened cheese.</title>
        <authorList>
            <consortium name="US DOE Joint Genome Institute (JGI-PGF)"/>
            <person name="Walter F."/>
            <person name="Albersmeier A."/>
            <person name="Kalinowski J."/>
            <person name="Ruckert C."/>
        </authorList>
    </citation>
    <scope>NUCLEOTIDE SEQUENCE</scope>
    <source>
        <strain evidence="1">VKM Ac-1321</strain>
    </source>
</reference>
<dbReference type="EMBL" id="BSFP01000033">
    <property type="protein sequence ID" value="GLL03386.1"/>
    <property type="molecule type" value="Genomic_DNA"/>
</dbReference>
<comment type="caution">
    <text evidence="1">The sequence shown here is derived from an EMBL/GenBank/DDBJ whole genome shotgun (WGS) entry which is preliminary data.</text>
</comment>
<evidence type="ECO:0008006" key="3">
    <source>
        <dbReference type="Google" id="ProtNLM"/>
    </source>
</evidence>
<evidence type="ECO:0000313" key="1">
    <source>
        <dbReference type="EMBL" id="GLL03386.1"/>
    </source>
</evidence>
<dbReference type="Gene3D" id="3.40.109.10">
    <property type="entry name" value="NADH Oxidase"/>
    <property type="match status" value="1"/>
</dbReference>
<accession>A0A9W6NNJ4</accession>
<organism evidence="1 2">
    <name type="scientific">Dactylosporangium matsuzakiense</name>
    <dbReference type="NCBI Taxonomy" id="53360"/>
    <lineage>
        <taxon>Bacteria</taxon>
        <taxon>Bacillati</taxon>
        <taxon>Actinomycetota</taxon>
        <taxon>Actinomycetes</taxon>
        <taxon>Micromonosporales</taxon>
        <taxon>Micromonosporaceae</taxon>
        <taxon>Dactylosporangium</taxon>
    </lineage>
</organism>
<proteinExistence type="predicted"/>
<evidence type="ECO:0000313" key="2">
    <source>
        <dbReference type="Proteomes" id="UP001143480"/>
    </source>
</evidence>
<protein>
    <recommendedName>
        <fullName evidence="3">Nitroreductase family protein</fullName>
    </recommendedName>
</protein>
<dbReference type="InterPro" id="IPR000415">
    <property type="entry name" value="Nitroreductase-like"/>
</dbReference>
<gene>
    <name evidence="1" type="ORF">GCM10017581_051310</name>
</gene>
<dbReference type="Proteomes" id="UP001143480">
    <property type="component" value="Unassembled WGS sequence"/>
</dbReference>
<dbReference type="GO" id="GO:0016491">
    <property type="term" value="F:oxidoreductase activity"/>
    <property type="evidence" value="ECO:0007669"/>
    <property type="project" value="InterPro"/>
</dbReference>